<organism evidence="2 3">
    <name type="scientific">Kaistia geumhonensis</name>
    <dbReference type="NCBI Taxonomy" id="410839"/>
    <lineage>
        <taxon>Bacteria</taxon>
        <taxon>Pseudomonadati</taxon>
        <taxon>Pseudomonadota</taxon>
        <taxon>Alphaproteobacteria</taxon>
        <taxon>Hyphomicrobiales</taxon>
        <taxon>Kaistiaceae</taxon>
        <taxon>Kaistia</taxon>
    </lineage>
</organism>
<protein>
    <submittedName>
        <fullName evidence="2">Uncharacterized protein</fullName>
    </submittedName>
</protein>
<accession>A0ABU0M4N6</accession>
<dbReference type="EMBL" id="JAUSWJ010000001">
    <property type="protein sequence ID" value="MDQ0515914.1"/>
    <property type="molecule type" value="Genomic_DNA"/>
</dbReference>
<reference evidence="2 3" key="1">
    <citation type="submission" date="2023-07" db="EMBL/GenBank/DDBJ databases">
        <title>Genomic Encyclopedia of Type Strains, Phase IV (KMG-IV): sequencing the most valuable type-strain genomes for metagenomic binning, comparative biology and taxonomic classification.</title>
        <authorList>
            <person name="Goeker M."/>
        </authorList>
    </citation>
    <scope>NUCLEOTIDE SEQUENCE [LARGE SCALE GENOMIC DNA]</scope>
    <source>
        <strain evidence="2 3">B1-1</strain>
    </source>
</reference>
<gene>
    <name evidence="2" type="ORF">QO015_001527</name>
</gene>
<evidence type="ECO:0000313" key="3">
    <source>
        <dbReference type="Proteomes" id="UP001223743"/>
    </source>
</evidence>
<dbReference type="RefSeq" id="WP_266280282.1">
    <property type="nucleotide sequence ID" value="NZ_JAPKNF010000001.1"/>
</dbReference>
<evidence type="ECO:0000313" key="2">
    <source>
        <dbReference type="EMBL" id="MDQ0515914.1"/>
    </source>
</evidence>
<dbReference type="Proteomes" id="UP001223743">
    <property type="component" value="Unassembled WGS sequence"/>
</dbReference>
<keyword evidence="3" id="KW-1185">Reference proteome</keyword>
<keyword evidence="1" id="KW-1133">Transmembrane helix</keyword>
<feature type="transmembrane region" description="Helical" evidence="1">
    <location>
        <begin position="37"/>
        <end position="55"/>
    </location>
</feature>
<proteinExistence type="predicted"/>
<feature type="transmembrane region" description="Helical" evidence="1">
    <location>
        <begin position="12"/>
        <end position="31"/>
    </location>
</feature>
<evidence type="ECO:0000256" key="1">
    <source>
        <dbReference type="SAM" id="Phobius"/>
    </source>
</evidence>
<sequence>MTFREISARYLEPASIAFMIGGIVALCQPWHLGLHSWGVTIILVGLVGFNIAAHVPKPAPAAAKDH</sequence>
<keyword evidence="1" id="KW-0472">Membrane</keyword>
<comment type="caution">
    <text evidence="2">The sequence shown here is derived from an EMBL/GenBank/DDBJ whole genome shotgun (WGS) entry which is preliminary data.</text>
</comment>
<keyword evidence="1" id="KW-0812">Transmembrane</keyword>
<name>A0ABU0M4N6_9HYPH</name>